<dbReference type="InterPro" id="IPR007197">
    <property type="entry name" value="rSAM"/>
</dbReference>
<accession>A0ABY8W154</accession>
<keyword evidence="9 12" id="KW-0501">Molybdenum cofactor biosynthesis</keyword>
<keyword evidence="16" id="KW-1185">Reference proteome</keyword>
<dbReference type="Pfam" id="PF06463">
    <property type="entry name" value="Mob_synth_C"/>
    <property type="match status" value="1"/>
</dbReference>
<dbReference type="PROSITE" id="PS51918">
    <property type="entry name" value="RADICAL_SAM"/>
    <property type="match status" value="1"/>
</dbReference>
<dbReference type="InterPro" id="IPR010505">
    <property type="entry name" value="MoaA_twitch"/>
</dbReference>
<evidence type="ECO:0000256" key="11">
    <source>
        <dbReference type="ARBA" id="ARBA00048697"/>
    </source>
</evidence>
<keyword evidence="2 12" id="KW-0004">4Fe-4S</keyword>
<evidence type="ECO:0000256" key="1">
    <source>
        <dbReference type="ARBA" id="ARBA00012167"/>
    </source>
</evidence>
<sequence>MPIPTGEWIMAGVITTLGVPLVRRPAASGLAATGQVPATGPLIDRFGRVATDLRVSLTDRCNLRCTYCMPAEGLQWSPAQELLQPDEIVRLIGIGVTRLGITKVRLTGGEPLLAKHIDDVIAATAALRPRPEIAVTTNGVLLGTRADSLARAGLDRVNVSLDSMDGMRFAAITRRDRLNDVLAGLAAAHAAGLRPVKVNAVLDPQTGLDDAVALVRFCLEHHYQLRIIEQMPLDAQQQWRREAAVTADQVLTQLRRHAFALEPDRAPRDSAPAELWRVTDPATGCRGTIGLIASVSHPFCSTCNRTRLTADGQLRSCLFATEETDLRRLLRGGADDAAVEAAWRKAMWDKPAGHGIDDPDFVQPARPMSAIGG</sequence>
<comment type="function">
    <text evidence="12">Catalyzes the cyclization of GTP to (8S)-3',8-cyclo-7,8-dihydroguanosine 5'-triphosphate.</text>
</comment>
<dbReference type="PROSITE" id="PS01305">
    <property type="entry name" value="MOAA_NIFB_PQQE"/>
    <property type="match status" value="1"/>
</dbReference>
<dbReference type="CDD" id="cd21117">
    <property type="entry name" value="Twitch_MoaA"/>
    <property type="match status" value="1"/>
</dbReference>
<evidence type="ECO:0000256" key="9">
    <source>
        <dbReference type="ARBA" id="ARBA00023150"/>
    </source>
</evidence>
<dbReference type="HAMAP" id="MF_01225_B">
    <property type="entry name" value="MoaA_B"/>
    <property type="match status" value="1"/>
</dbReference>
<evidence type="ECO:0000256" key="6">
    <source>
        <dbReference type="ARBA" id="ARBA00023004"/>
    </source>
</evidence>
<dbReference type="SFLD" id="SFLDG01067">
    <property type="entry name" value="SPASM/twitch_domain_containing"/>
    <property type="match status" value="1"/>
</dbReference>
<feature type="binding site" evidence="12">
    <location>
        <position position="303"/>
    </location>
    <ligand>
        <name>[4Fe-4S] cluster</name>
        <dbReference type="ChEBI" id="CHEBI:49883"/>
        <label>2</label>
        <note>4Fe-4S-substrate</note>
    </ligand>
</feature>
<feature type="binding site" evidence="12">
    <location>
        <position position="160"/>
    </location>
    <ligand>
        <name>S-adenosyl-L-methionine</name>
        <dbReference type="ChEBI" id="CHEBI:59789"/>
    </ligand>
</feature>
<dbReference type="InterPro" id="IPR006638">
    <property type="entry name" value="Elp3/MiaA/NifB-like_rSAM"/>
</dbReference>
<dbReference type="SFLD" id="SFLDG01386">
    <property type="entry name" value="main_SPASM_domain-containing"/>
    <property type="match status" value="1"/>
</dbReference>
<keyword evidence="7 12" id="KW-0411">Iron-sulfur</keyword>
<dbReference type="EC" id="4.1.99.22" evidence="1 12"/>
<feature type="binding site" evidence="12">
    <location>
        <position position="136"/>
    </location>
    <ligand>
        <name>GTP</name>
        <dbReference type="ChEBI" id="CHEBI:37565"/>
    </ligand>
</feature>
<keyword evidence="5 12" id="KW-0547">Nucleotide-binding</keyword>
<dbReference type="Pfam" id="PF04055">
    <property type="entry name" value="Radical_SAM"/>
    <property type="match status" value="1"/>
</dbReference>
<organism evidence="15 16">
    <name type="scientific">Candidatus Mycobacterium wuenschmannii</name>
    <dbReference type="NCBI Taxonomy" id="3027808"/>
    <lineage>
        <taxon>Bacteria</taxon>
        <taxon>Bacillati</taxon>
        <taxon>Actinomycetota</taxon>
        <taxon>Actinomycetes</taxon>
        <taxon>Mycobacteriales</taxon>
        <taxon>Mycobacteriaceae</taxon>
        <taxon>Mycobacterium</taxon>
    </lineage>
</organism>
<keyword evidence="3 12" id="KW-0949">S-adenosyl-L-methionine</keyword>
<keyword evidence="8 12" id="KW-0342">GTP-binding</keyword>
<evidence type="ECO:0000256" key="8">
    <source>
        <dbReference type="ARBA" id="ARBA00023134"/>
    </source>
</evidence>
<comment type="similarity">
    <text evidence="12">Belongs to the radical SAM superfamily. MoaA family.</text>
</comment>
<feature type="binding site" evidence="12">
    <location>
        <position position="300"/>
    </location>
    <ligand>
        <name>[4Fe-4S] cluster</name>
        <dbReference type="ChEBI" id="CHEBI:49883"/>
        <label>2</label>
        <note>4Fe-4S-substrate</note>
    </ligand>
</feature>
<evidence type="ECO:0000256" key="10">
    <source>
        <dbReference type="ARBA" id="ARBA00023239"/>
    </source>
</evidence>
<evidence type="ECO:0000256" key="7">
    <source>
        <dbReference type="ARBA" id="ARBA00023014"/>
    </source>
</evidence>
<dbReference type="SFLD" id="SFLDG01383">
    <property type="entry name" value="cyclic_pyranopterin_phosphate"/>
    <property type="match status" value="1"/>
</dbReference>
<feature type="binding site" evidence="12">
    <location>
        <position position="61"/>
    </location>
    <ligand>
        <name>[4Fe-4S] cluster</name>
        <dbReference type="ChEBI" id="CHEBI:49883"/>
        <label>1</label>
        <note>4Fe-4S-S-AdoMet</note>
    </ligand>
</feature>
<dbReference type="SFLD" id="SFLDS00029">
    <property type="entry name" value="Radical_SAM"/>
    <property type="match status" value="1"/>
</dbReference>
<feature type="binding site" evidence="12">
    <location>
        <position position="54"/>
    </location>
    <ligand>
        <name>GTP</name>
        <dbReference type="ChEBI" id="CHEBI:37565"/>
    </ligand>
</feature>
<reference evidence="15 16" key="1">
    <citation type="journal article" date="2023" name="Microbiol. Resour. Announc.">
        <title>Complete Genome Sequence of Mycobacterium wuenschmanii, a novel Nontuberculous Mycobacterium Isolated from a captive population of Amazon Milk Frogs.</title>
        <authorList>
            <person name="Hicks J."/>
            <person name="Zeineldin M."/>
            <person name="Ward H."/>
            <person name="Wuenschmann A."/>
            <person name="Camp P."/>
            <person name="Farrell D."/>
            <person name="Lehman K."/>
            <person name="Thacker T."/>
            <person name="Cuthbert E."/>
        </authorList>
    </citation>
    <scope>NUCLEOTIDE SEQUENCE [LARGE SCALE GENOMIC DNA]</scope>
    <source>
        <strain evidence="15 16">Wuenschmanii</strain>
    </source>
</reference>
<keyword evidence="6 12" id="KW-0408">Iron</keyword>
<dbReference type="NCBIfam" id="TIGR02666">
    <property type="entry name" value="moaA"/>
    <property type="match status" value="1"/>
</dbReference>
<comment type="pathway">
    <text evidence="12">Cofactor biosynthesis; molybdopterin biosynthesis.</text>
</comment>
<evidence type="ECO:0000256" key="3">
    <source>
        <dbReference type="ARBA" id="ARBA00022691"/>
    </source>
</evidence>
<feature type="binding site" evidence="12">
    <location>
        <position position="109"/>
    </location>
    <ligand>
        <name>S-adenosyl-L-methionine</name>
        <dbReference type="ChEBI" id="CHEBI:59789"/>
    </ligand>
</feature>
<dbReference type="Proteomes" id="UP001236585">
    <property type="component" value="Chromosome"/>
</dbReference>
<keyword evidence="10 12" id="KW-0456">Lyase</keyword>
<dbReference type="InterPro" id="IPR040064">
    <property type="entry name" value="MoaA-like"/>
</dbReference>
<evidence type="ECO:0000256" key="2">
    <source>
        <dbReference type="ARBA" id="ARBA00022485"/>
    </source>
</evidence>
<dbReference type="InterPro" id="IPR000385">
    <property type="entry name" value="MoaA_NifB_PqqE_Fe-S-bd_CS"/>
</dbReference>
<keyword evidence="4 12" id="KW-0479">Metal-binding</keyword>
<gene>
    <name evidence="12 15" type="primary">moaA</name>
    <name evidence="15" type="ORF">PT015_04400</name>
</gene>
<feature type="binding site" evidence="12">
    <location>
        <position position="68"/>
    </location>
    <ligand>
        <name>[4Fe-4S] cluster</name>
        <dbReference type="ChEBI" id="CHEBI:49883"/>
        <label>1</label>
        <note>4Fe-4S-S-AdoMet</note>
    </ligand>
</feature>
<evidence type="ECO:0000256" key="12">
    <source>
        <dbReference type="HAMAP-Rule" id="MF_01225"/>
    </source>
</evidence>
<feature type="domain" description="Radical SAM core" evidence="14">
    <location>
        <begin position="45"/>
        <end position="262"/>
    </location>
</feature>
<feature type="binding site" evidence="12">
    <location>
        <position position="317"/>
    </location>
    <ligand>
        <name>[4Fe-4S] cluster</name>
        <dbReference type="ChEBI" id="CHEBI:49883"/>
        <label>2</label>
        <note>4Fe-4S-substrate</note>
    </ligand>
</feature>
<dbReference type="Gene3D" id="3.20.20.70">
    <property type="entry name" value="Aldolase class I"/>
    <property type="match status" value="1"/>
</dbReference>
<feature type="binding site" evidence="12">
    <location>
        <position position="197"/>
    </location>
    <ligand>
        <name>GTP</name>
        <dbReference type="ChEBI" id="CHEBI:37565"/>
    </ligand>
</feature>
<dbReference type="InterPro" id="IPR050105">
    <property type="entry name" value="MoCo_biosynth_MoaA/MoaC"/>
</dbReference>
<dbReference type="InterPro" id="IPR058240">
    <property type="entry name" value="rSAM_sf"/>
</dbReference>
<comment type="cofactor">
    <cofactor evidence="12">
        <name>[4Fe-4S] cluster</name>
        <dbReference type="ChEBI" id="CHEBI:49883"/>
    </cofactor>
    <text evidence="12">Binds 2 [4Fe-4S] clusters. Binds 1 [4Fe-4S] cluster coordinated with 3 cysteines and an exchangeable S-adenosyl-L-methionine and 1 [4Fe-4S] cluster coordinated with 3 cysteines and the GTP-derived substrate.</text>
</comment>
<evidence type="ECO:0000313" key="16">
    <source>
        <dbReference type="Proteomes" id="UP001236585"/>
    </source>
</evidence>
<dbReference type="CDD" id="cd01335">
    <property type="entry name" value="Radical_SAM"/>
    <property type="match status" value="1"/>
</dbReference>
<dbReference type="InterPro" id="IPR013785">
    <property type="entry name" value="Aldolase_TIM"/>
</dbReference>
<evidence type="ECO:0000256" key="13">
    <source>
        <dbReference type="SAM" id="MobiDB-lite"/>
    </source>
</evidence>
<comment type="subunit">
    <text evidence="12">Monomer and homodimer.</text>
</comment>
<dbReference type="SUPFAM" id="SSF102114">
    <property type="entry name" value="Radical SAM enzymes"/>
    <property type="match status" value="1"/>
</dbReference>
<dbReference type="InterPro" id="IPR013483">
    <property type="entry name" value="MoaA"/>
</dbReference>
<name>A0ABY8W154_9MYCO</name>
<dbReference type="SMART" id="SM00729">
    <property type="entry name" value="Elp3"/>
    <property type="match status" value="1"/>
</dbReference>
<feature type="binding site" evidence="12">
    <location>
        <position position="105"/>
    </location>
    <ligand>
        <name>GTP</name>
        <dbReference type="ChEBI" id="CHEBI:37565"/>
    </ligand>
</feature>
<dbReference type="PANTHER" id="PTHR22960">
    <property type="entry name" value="MOLYBDOPTERIN COFACTOR SYNTHESIS PROTEIN A"/>
    <property type="match status" value="1"/>
</dbReference>
<dbReference type="RefSeq" id="WP_285189080.1">
    <property type="nucleotide sequence ID" value="NZ_CP126981.1"/>
</dbReference>
<proteinExistence type="inferred from homology"/>
<evidence type="ECO:0000259" key="14">
    <source>
        <dbReference type="PROSITE" id="PS51918"/>
    </source>
</evidence>
<feature type="binding site" evidence="12">
    <location>
        <begin position="305"/>
        <end position="307"/>
    </location>
    <ligand>
        <name>GTP</name>
        <dbReference type="ChEBI" id="CHEBI:37565"/>
    </ligand>
</feature>
<dbReference type="GO" id="GO:0061798">
    <property type="term" value="F:GTP 3',8'-cyclase activity"/>
    <property type="evidence" value="ECO:0007669"/>
    <property type="project" value="UniProtKB-EC"/>
</dbReference>
<evidence type="ECO:0000256" key="4">
    <source>
        <dbReference type="ARBA" id="ARBA00022723"/>
    </source>
</evidence>
<feature type="binding site" evidence="12">
    <location>
        <position position="67"/>
    </location>
    <ligand>
        <name>S-adenosyl-L-methionine</name>
        <dbReference type="ChEBI" id="CHEBI:59789"/>
    </ligand>
</feature>
<dbReference type="PANTHER" id="PTHR22960:SF0">
    <property type="entry name" value="MOLYBDENUM COFACTOR BIOSYNTHESIS PROTEIN 1"/>
    <property type="match status" value="1"/>
</dbReference>
<feature type="binding site" evidence="12">
    <location>
        <position position="65"/>
    </location>
    <ligand>
        <name>[4Fe-4S] cluster</name>
        <dbReference type="ChEBI" id="CHEBI:49883"/>
        <label>1</label>
        <note>4Fe-4S-S-AdoMet</note>
    </ligand>
</feature>
<dbReference type="EMBL" id="CP126981">
    <property type="protein sequence ID" value="WIM88739.1"/>
    <property type="molecule type" value="Genomic_DNA"/>
</dbReference>
<feature type="region of interest" description="Disordered" evidence="13">
    <location>
        <begin position="354"/>
        <end position="373"/>
    </location>
</feature>
<comment type="catalytic activity">
    <reaction evidence="11 12">
        <text>GTP + AH2 + S-adenosyl-L-methionine = (8S)-3',8-cyclo-7,8-dihydroguanosine 5'-triphosphate + 5'-deoxyadenosine + L-methionine + A + H(+)</text>
        <dbReference type="Rhea" id="RHEA:49576"/>
        <dbReference type="ChEBI" id="CHEBI:13193"/>
        <dbReference type="ChEBI" id="CHEBI:15378"/>
        <dbReference type="ChEBI" id="CHEBI:17319"/>
        <dbReference type="ChEBI" id="CHEBI:17499"/>
        <dbReference type="ChEBI" id="CHEBI:37565"/>
        <dbReference type="ChEBI" id="CHEBI:57844"/>
        <dbReference type="ChEBI" id="CHEBI:59789"/>
        <dbReference type="ChEBI" id="CHEBI:131766"/>
        <dbReference type="EC" id="4.1.99.22"/>
    </reaction>
</comment>
<protein>
    <recommendedName>
        <fullName evidence="1 12">GTP 3',8-cyclase</fullName>
        <ecNumber evidence="1 12">4.1.99.22</ecNumber>
    </recommendedName>
    <alternativeName>
        <fullName evidence="12">Molybdenum cofactor biosynthesis protein A</fullName>
    </alternativeName>
</protein>
<evidence type="ECO:0000313" key="15">
    <source>
        <dbReference type="EMBL" id="WIM88739.1"/>
    </source>
</evidence>
<evidence type="ECO:0000256" key="5">
    <source>
        <dbReference type="ARBA" id="ARBA00022741"/>
    </source>
</evidence>
<feature type="binding site" evidence="12">
    <location>
        <position position="231"/>
    </location>
    <ligand>
        <name>S-adenosyl-L-methionine</name>
        <dbReference type="ChEBI" id="CHEBI:59789"/>
    </ligand>
</feature>